<dbReference type="KEGG" id="mdo:100018310"/>
<dbReference type="GO" id="GO:0070005">
    <property type="term" value="F:cysteine-type aminopeptidase activity"/>
    <property type="evidence" value="ECO:0007669"/>
    <property type="project" value="Ensembl"/>
</dbReference>
<dbReference type="InParanoid" id="F6TXU5"/>
<evidence type="ECO:0000256" key="3">
    <source>
        <dbReference type="ARBA" id="ARBA00022801"/>
    </source>
</evidence>
<protein>
    <recommendedName>
        <fullName evidence="5">Actin maturation protease</fullName>
    </recommendedName>
    <alternativeName>
        <fullName evidence="6">Actin aminopeptidase ACTMAP</fullName>
    </alternativeName>
</protein>
<comment type="catalytic activity">
    <reaction evidence="9">
        <text>N-terminal N(alpha)-acetyl-L-methionyl-L-aspartyl-[protein] + H2O = N-terminal L-aspartyl-[protein] + N-acetyl-L-methionine</text>
        <dbReference type="Rhea" id="RHEA:74571"/>
        <dbReference type="Rhea" id="RHEA-COMP:12669"/>
        <dbReference type="Rhea" id="RHEA-COMP:12693"/>
        <dbReference type="ChEBI" id="CHEBI:15377"/>
        <dbReference type="ChEBI" id="CHEBI:64720"/>
        <dbReference type="ChEBI" id="CHEBI:71670"/>
        <dbReference type="ChEBI" id="CHEBI:133063"/>
    </reaction>
    <physiologicalReaction direction="left-to-right" evidence="9">
        <dbReference type="Rhea" id="RHEA:74572"/>
    </physiologicalReaction>
</comment>
<evidence type="ECO:0000256" key="7">
    <source>
        <dbReference type="ARBA" id="ARBA00047999"/>
    </source>
</evidence>
<dbReference type="CTD" id="284325"/>
<evidence type="ECO:0000313" key="12">
    <source>
        <dbReference type="Proteomes" id="UP000002280"/>
    </source>
</evidence>
<evidence type="ECO:0000256" key="5">
    <source>
        <dbReference type="ARBA" id="ARBA00034848"/>
    </source>
</evidence>
<keyword evidence="12" id="KW-1185">Reference proteome</keyword>
<dbReference type="Proteomes" id="UP000002280">
    <property type="component" value="Chromosome 4"/>
</dbReference>
<dbReference type="GO" id="GO:0016485">
    <property type="term" value="P:protein processing"/>
    <property type="evidence" value="ECO:0007669"/>
    <property type="project" value="Ensembl"/>
</dbReference>
<keyword evidence="3" id="KW-0378">Hydrolase</keyword>
<dbReference type="GeneTree" id="ENSGT00390000012368"/>
<keyword evidence="2" id="KW-0645">Protease</keyword>
<dbReference type="PANTHER" id="PTHR28631">
    <property type="entry name" value="UPF0692 PROTEIN C19ORF54"/>
    <property type="match status" value="1"/>
</dbReference>
<reference evidence="11 12" key="1">
    <citation type="journal article" date="2007" name="Nature">
        <title>Genome of the marsupial Monodelphis domestica reveals innovation in non-coding sequences.</title>
        <authorList>
            <person name="Mikkelsen T.S."/>
            <person name="Wakefield M.J."/>
            <person name="Aken B."/>
            <person name="Amemiya C.T."/>
            <person name="Chang J.L."/>
            <person name="Duke S."/>
            <person name="Garber M."/>
            <person name="Gentles A.J."/>
            <person name="Goodstadt L."/>
            <person name="Heger A."/>
            <person name="Jurka J."/>
            <person name="Kamal M."/>
            <person name="Mauceli E."/>
            <person name="Searle S.M."/>
            <person name="Sharpe T."/>
            <person name="Baker M.L."/>
            <person name="Batzer M.A."/>
            <person name="Benos P.V."/>
            <person name="Belov K."/>
            <person name="Clamp M."/>
            <person name="Cook A."/>
            <person name="Cuff J."/>
            <person name="Das R."/>
            <person name="Davidow L."/>
            <person name="Deakin J.E."/>
            <person name="Fazzari M.J."/>
            <person name="Glass J.L."/>
            <person name="Grabherr M."/>
            <person name="Greally J.M."/>
            <person name="Gu W."/>
            <person name="Hore T.A."/>
            <person name="Huttley G.A."/>
            <person name="Kleber M."/>
            <person name="Jirtle R.L."/>
            <person name="Koina E."/>
            <person name="Lee J.T."/>
            <person name="Mahony S."/>
            <person name="Marra M.A."/>
            <person name="Miller R.D."/>
            <person name="Nicholls R.D."/>
            <person name="Oda M."/>
            <person name="Papenfuss A.T."/>
            <person name="Parra Z.E."/>
            <person name="Pollock D.D."/>
            <person name="Ray D.A."/>
            <person name="Schein J.E."/>
            <person name="Speed T.P."/>
            <person name="Thompson K."/>
            <person name="VandeBerg J.L."/>
            <person name="Wade C.M."/>
            <person name="Walker J.A."/>
            <person name="Waters P.D."/>
            <person name="Webber C."/>
            <person name="Weidman J.R."/>
            <person name="Xie X."/>
            <person name="Zody M.C."/>
            <person name="Baldwin J."/>
            <person name="Abdouelleil A."/>
            <person name="Abdulkadir J."/>
            <person name="Abebe A."/>
            <person name="Abera B."/>
            <person name="Abreu J."/>
            <person name="Acer S.C."/>
            <person name="Aftuck L."/>
            <person name="Alexander A."/>
            <person name="An P."/>
            <person name="Anderson E."/>
            <person name="Anderson S."/>
            <person name="Arachi H."/>
            <person name="Azer M."/>
            <person name="Bachantsang P."/>
            <person name="Barry A."/>
            <person name="Bayul T."/>
            <person name="Berlin A."/>
            <person name="Bessette D."/>
            <person name="Bloom T."/>
            <person name="Bloom T."/>
            <person name="Boguslavskiy L."/>
            <person name="Bonnet C."/>
            <person name="Boukhgalter B."/>
            <person name="Bourzgui I."/>
            <person name="Brown A."/>
            <person name="Cahill P."/>
            <person name="Channer S."/>
            <person name="Cheshatsang Y."/>
            <person name="Chuda L."/>
            <person name="Citroen M."/>
            <person name="Collymore A."/>
            <person name="Cooke P."/>
            <person name="Costello M."/>
            <person name="D'Aco K."/>
            <person name="Daza R."/>
            <person name="De Haan G."/>
            <person name="DeGray S."/>
            <person name="DeMaso C."/>
            <person name="Dhargay N."/>
            <person name="Dooley K."/>
            <person name="Dooley E."/>
            <person name="Doricent M."/>
            <person name="Dorje P."/>
            <person name="Dorjee K."/>
            <person name="Dupes A."/>
            <person name="Elong R."/>
            <person name="Falk J."/>
            <person name="Farina A."/>
            <person name="Faro S."/>
            <person name="Ferguson D."/>
            <person name="Fisher S."/>
            <person name="Foley C.D."/>
            <person name="Franke A."/>
            <person name="Friedrich D."/>
            <person name="Gadbois L."/>
            <person name="Gearin G."/>
            <person name="Gearin C.R."/>
            <person name="Giannoukos G."/>
            <person name="Goode T."/>
            <person name="Graham J."/>
            <person name="Grandbois E."/>
            <person name="Grewal S."/>
            <person name="Gyaltsen K."/>
            <person name="Hafez N."/>
            <person name="Hagos B."/>
            <person name="Hall J."/>
            <person name="Henson C."/>
            <person name="Hollinger A."/>
            <person name="Honan T."/>
            <person name="Huard M.D."/>
            <person name="Hughes L."/>
            <person name="Hurhula B."/>
            <person name="Husby M.E."/>
            <person name="Kamat A."/>
            <person name="Kanga B."/>
            <person name="Kashin S."/>
            <person name="Khazanovich D."/>
            <person name="Kisner P."/>
            <person name="Lance K."/>
            <person name="Lara M."/>
            <person name="Lee W."/>
            <person name="Lennon N."/>
            <person name="Letendre F."/>
            <person name="LeVine R."/>
            <person name="Lipovsky A."/>
            <person name="Liu X."/>
            <person name="Liu J."/>
            <person name="Liu S."/>
            <person name="Lokyitsang T."/>
            <person name="Lokyitsang Y."/>
            <person name="Lubonja R."/>
            <person name="Lui A."/>
            <person name="MacDonald P."/>
            <person name="Magnisalis V."/>
            <person name="Maru K."/>
            <person name="Matthews C."/>
            <person name="McCusker W."/>
            <person name="McDonough S."/>
            <person name="Mehta T."/>
            <person name="Meldrim J."/>
            <person name="Meneus L."/>
            <person name="Mihai O."/>
            <person name="Mihalev A."/>
            <person name="Mihova T."/>
            <person name="Mittelman R."/>
            <person name="Mlenga V."/>
            <person name="Montmayeur A."/>
            <person name="Mulrain L."/>
            <person name="Navidi A."/>
            <person name="Naylor J."/>
            <person name="Negash T."/>
            <person name="Nguyen T."/>
            <person name="Nguyen N."/>
            <person name="Nicol R."/>
            <person name="Norbu C."/>
            <person name="Norbu N."/>
            <person name="Novod N."/>
            <person name="O'Neill B."/>
            <person name="Osman S."/>
            <person name="Markiewicz E."/>
            <person name="Oyono O.L."/>
            <person name="Patti C."/>
            <person name="Phunkhang P."/>
            <person name="Pierre F."/>
            <person name="Priest M."/>
            <person name="Raghuraman S."/>
            <person name="Rege F."/>
            <person name="Reyes R."/>
            <person name="Rise C."/>
            <person name="Rogov P."/>
            <person name="Ross K."/>
            <person name="Ryan E."/>
            <person name="Settipalli S."/>
            <person name="Shea T."/>
            <person name="Sherpa N."/>
            <person name="Shi L."/>
            <person name="Shih D."/>
            <person name="Sparrow T."/>
            <person name="Spaulding J."/>
            <person name="Stalker J."/>
            <person name="Stange-Thomann N."/>
            <person name="Stavropoulos S."/>
            <person name="Stone C."/>
            <person name="Strader C."/>
            <person name="Tesfaye S."/>
            <person name="Thomson T."/>
            <person name="Thoulutsang Y."/>
            <person name="Thoulutsang D."/>
            <person name="Topham K."/>
            <person name="Topping I."/>
            <person name="Tsamla T."/>
            <person name="Vassiliev H."/>
            <person name="Vo A."/>
            <person name="Wangchuk T."/>
            <person name="Wangdi T."/>
            <person name="Weiand M."/>
            <person name="Wilkinson J."/>
            <person name="Wilson A."/>
            <person name="Yadav S."/>
            <person name="Young G."/>
            <person name="Yu Q."/>
            <person name="Zembek L."/>
            <person name="Zhong D."/>
            <person name="Zimmer A."/>
            <person name="Zwirko Z."/>
            <person name="Jaffe D.B."/>
            <person name="Alvarez P."/>
            <person name="Brockman W."/>
            <person name="Butler J."/>
            <person name="Chin C."/>
            <person name="Gnerre S."/>
            <person name="MacCallum I."/>
            <person name="Graves J.A."/>
            <person name="Ponting C.P."/>
            <person name="Breen M."/>
            <person name="Samollow P.B."/>
            <person name="Lander E.S."/>
            <person name="Lindblad-Toh K."/>
        </authorList>
    </citation>
    <scope>NUCLEOTIDE SEQUENCE [LARGE SCALE GENOMIC DNA]</scope>
</reference>
<gene>
    <name evidence="11" type="primary">ACTMAP</name>
</gene>
<evidence type="ECO:0000256" key="1">
    <source>
        <dbReference type="ARBA" id="ARBA00022438"/>
    </source>
</evidence>
<reference evidence="11" key="3">
    <citation type="submission" date="2025-09" db="UniProtKB">
        <authorList>
            <consortium name="Ensembl"/>
        </authorList>
    </citation>
    <scope>IDENTIFICATION</scope>
</reference>
<dbReference type="InterPro" id="IPR040043">
    <property type="entry name" value="ACTMAP"/>
</dbReference>
<dbReference type="eggNOG" id="ENOG502QQQD">
    <property type="taxonomic scope" value="Eukaryota"/>
</dbReference>
<organism evidence="11 12">
    <name type="scientific">Monodelphis domestica</name>
    <name type="common">Gray short-tailed opossum</name>
    <dbReference type="NCBI Taxonomy" id="13616"/>
    <lineage>
        <taxon>Eukaryota</taxon>
        <taxon>Metazoa</taxon>
        <taxon>Chordata</taxon>
        <taxon>Craniata</taxon>
        <taxon>Vertebrata</taxon>
        <taxon>Euteleostomi</taxon>
        <taxon>Mammalia</taxon>
        <taxon>Metatheria</taxon>
        <taxon>Didelphimorphia</taxon>
        <taxon>Didelphidae</taxon>
        <taxon>Monodelphis</taxon>
    </lineage>
</organism>
<dbReference type="FunCoup" id="F6TXU5">
    <property type="interactions" value="69"/>
</dbReference>
<comment type="catalytic activity">
    <reaction evidence="10">
        <text>N-terminal N(alpha)-acetyl-L-methionyl-L-glutamyl-[protein] + H2O = N-terminal L-glutamyl-[protein] + N-acetyl-L-methionine</text>
        <dbReference type="Rhea" id="RHEA:74575"/>
        <dbReference type="Rhea" id="RHEA-COMP:12668"/>
        <dbReference type="Rhea" id="RHEA-COMP:12697"/>
        <dbReference type="ChEBI" id="CHEBI:15377"/>
        <dbReference type="ChEBI" id="CHEBI:64721"/>
        <dbReference type="ChEBI" id="CHEBI:71670"/>
        <dbReference type="ChEBI" id="CHEBI:133360"/>
    </reaction>
    <physiologicalReaction direction="left-to-right" evidence="10">
        <dbReference type="Rhea" id="RHEA:74576"/>
    </physiologicalReaction>
</comment>
<accession>F6TXU5</accession>
<evidence type="ECO:0000256" key="8">
    <source>
        <dbReference type="ARBA" id="ARBA00049041"/>
    </source>
</evidence>
<sequence length="297" mass="32284">MAAQGSLPPSPPPLPLPALAAAPPHVFGLEKSHLLKAALERSGPGLGALQDIKRLLMLQKDRFRSDLKWILFYSDVPSLIQEGPQCGLVALWMAGSLLALPQEVPLEKIVAVALERGYTAQGEMFSAANMARLAEEVFGCQVELLSGGLGEPNQSHVFQHLISGCPLLVPYDEDYNHEPCKKKGHKAHWAVGTGLLLGVPSPTLSSSYKEDSELKGLFYPASDKPPLLPEDPPEATYLLSKQGKSWHYQLWDYEQLRESNLQLTDLAPVRTTDGKVYVVPAGGVSEGLCGHTLLLRP</sequence>
<evidence type="ECO:0000256" key="4">
    <source>
        <dbReference type="ARBA" id="ARBA00034725"/>
    </source>
</evidence>
<dbReference type="PANTHER" id="PTHR28631:SF1">
    <property type="entry name" value="ACTIN MATURATION PROTEASE"/>
    <property type="match status" value="1"/>
</dbReference>
<dbReference type="Pfam" id="PF21646">
    <property type="entry name" value="ACTMAP-like_C"/>
    <property type="match status" value="1"/>
</dbReference>
<comment type="similarity">
    <text evidence="4">Belongs to the ACTMAP family.</text>
</comment>
<evidence type="ECO:0000256" key="10">
    <source>
        <dbReference type="ARBA" id="ARBA00093265"/>
    </source>
</evidence>
<comment type="catalytic activity">
    <reaction evidence="7">
        <text>N-terminal N(alpha)-acetyl-L-cysteinyl-L-glutamyl-[protein] + H2O = N-terminal L-glutamyl-[protein] + N-acetyl-L-cysteine</text>
        <dbReference type="Rhea" id="RHEA:74583"/>
        <dbReference type="Rhea" id="RHEA-COMP:12668"/>
        <dbReference type="Rhea" id="RHEA-COMP:18396"/>
        <dbReference type="ChEBI" id="CHEBI:15377"/>
        <dbReference type="ChEBI" id="CHEBI:64721"/>
        <dbReference type="ChEBI" id="CHEBI:78236"/>
        <dbReference type="ChEBI" id="CHEBI:193601"/>
    </reaction>
    <physiologicalReaction direction="left-to-right" evidence="7">
        <dbReference type="Rhea" id="RHEA:74584"/>
    </physiologicalReaction>
</comment>
<dbReference type="OrthoDB" id="198816at2759"/>
<reference evidence="11" key="2">
    <citation type="submission" date="2025-08" db="UniProtKB">
        <authorList>
            <consortium name="Ensembl"/>
        </authorList>
    </citation>
    <scope>IDENTIFICATION</scope>
</reference>
<dbReference type="Bgee" id="ENSMODG00000023727">
    <property type="expression patterns" value="Expressed in heart and 17 other cell types or tissues"/>
</dbReference>
<name>F6TXU5_MONDO</name>
<comment type="catalytic activity">
    <reaction evidence="8">
        <text>N-terminal N(alpha)-acetyl-L-cysteinyl-L-aspartyl-[protein] + H2O = N-terminal L-aspartyl-[protein] + N-acetyl-L-cysteine</text>
        <dbReference type="Rhea" id="RHEA:74579"/>
        <dbReference type="Rhea" id="RHEA-COMP:12669"/>
        <dbReference type="Rhea" id="RHEA-COMP:18395"/>
        <dbReference type="ChEBI" id="CHEBI:15377"/>
        <dbReference type="ChEBI" id="CHEBI:64720"/>
        <dbReference type="ChEBI" id="CHEBI:78236"/>
        <dbReference type="ChEBI" id="CHEBI:193599"/>
    </reaction>
    <physiologicalReaction direction="left-to-right" evidence="8">
        <dbReference type="Rhea" id="RHEA:74580"/>
    </physiologicalReaction>
</comment>
<dbReference type="AlphaFoldDB" id="F6TXU5"/>
<dbReference type="Ensembl" id="ENSMODT00000032945.3">
    <property type="protein sequence ID" value="ENSMODP00000031372.2"/>
    <property type="gene ID" value="ENSMODG00000023727.3"/>
</dbReference>
<evidence type="ECO:0000256" key="6">
    <source>
        <dbReference type="ARBA" id="ARBA00034908"/>
    </source>
</evidence>
<dbReference type="GO" id="GO:0004239">
    <property type="term" value="F:initiator methionyl aminopeptidase activity"/>
    <property type="evidence" value="ECO:0007669"/>
    <property type="project" value="Ensembl"/>
</dbReference>
<dbReference type="GeneID" id="100018310"/>
<evidence type="ECO:0000256" key="2">
    <source>
        <dbReference type="ARBA" id="ARBA00022670"/>
    </source>
</evidence>
<dbReference type="STRING" id="13616.ENSMODP00000031372"/>
<dbReference type="HOGENOM" id="CLU_077492_2_1_1"/>
<proteinExistence type="inferred from homology"/>
<keyword evidence="1" id="KW-0031">Aminopeptidase</keyword>
<evidence type="ECO:0000313" key="11">
    <source>
        <dbReference type="Ensembl" id="ENSMODP00000031372.2"/>
    </source>
</evidence>
<dbReference type="OMA" id="QLWDYEQ"/>
<evidence type="ECO:0000256" key="9">
    <source>
        <dbReference type="ARBA" id="ARBA00093241"/>
    </source>
</evidence>